<evidence type="ECO:0000259" key="1">
    <source>
        <dbReference type="Pfam" id="PF08659"/>
    </source>
</evidence>
<dbReference type="Proteomes" id="UP001055115">
    <property type="component" value="Unassembled WGS sequence"/>
</dbReference>
<sequence length="152" mass="16827">MSMEQLHDAIRPKRMDTWNLNELLPKDADFLVLLSSFCGIFGNPGQSNYAVGGTFEDLFDRYSVTQTSNLRTYGGVHNEKLMALLDVVCDSSYDCAGGNAQVVTTMEKPSHIYNPTEEGQIVWPKKLLFSRLPCIGENITGEDNNGASQEEG</sequence>
<dbReference type="InterPro" id="IPR013968">
    <property type="entry name" value="PKS_KR"/>
</dbReference>
<dbReference type="Gene3D" id="3.40.50.720">
    <property type="entry name" value="NAD(P)-binding Rossmann-like Domain"/>
    <property type="match status" value="1"/>
</dbReference>
<reference evidence="2 3" key="1">
    <citation type="submission" date="2022-03" db="EMBL/GenBank/DDBJ databases">
        <title>Genome data of Colletotrichum spp.</title>
        <authorList>
            <person name="Utami Y.D."/>
            <person name="Hiruma K."/>
        </authorList>
    </citation>
    <scope>NUCLEOTIDE SEQUENCE [LARGE SCALE GENOMIC DNA]</scope>
    <source>
        <strain evidence="2 3">MAFF 239500</strain>
    </source>
</reference>
<gene>
    <name evidence="2" type="ORF">ColSpa_03333</name>
</gene>
<dbReference type="SUPFAM" id="SSF51735">
    <property type="entry name" value="NAD(P)-binding Rossmann-fold domains"/>
    <property type="match status" value="1"/>
</dbReference>
<evidence type="ECO:0000313" key="3">
    <source>
        <dbReference type="Proteomes" id="UP001055115"/>
    </source>
</evidence>
<dbReference type="EMBL" id="BQXU01000006">
    <property type="protein sequence ID" value="GKT43152.1"/>
    <property type="molecule type" value="Genomic_DNA"/>
</dbReference>
<dbReference type="Pfam" id="PF08659">
    <property type="entry name" value="KR"/>
    <property type="match status" value="1"/>
</dbReference>
<accession>A0AA37LFC1</accession>
<feature type="domain" description="Ketoreductase (KR)" evidence="1">
    <location>
        <begin position="1"/>
        <end position="66"/>
    </location>
</feature>
<proteinExistence type="predicted"/>
<organism evidence="2 3">
    <name type="scientific">Colletotrichum spaethianum</name>
    <dbReference type="NCBI Taxonomy" id="700344"/>
    <lineage>
        <taxon>Eukaryota</taxon>
        <taxon>Fungi</taxon>
        <taxon>Dikarya</taxon>
        <taxon>Ascomycota</taxon>
        <taxon>Pezizomycotina</taxon>
        <taxon>Sordariomycetes</taxon>
        <taxon>Hypocreomycetidae</taxon>
        <taxon>Glomerellales</taxon>
        <taxon>Glomerellaceae</taxon>
        <taxon>Colletotrichum</taxon>
        <taxon>Colletotrichum spaethianum species complex</taxon>
    </lineage>
</organism>
<protein>
    <submittedName>
        <fullName evidence="2">Reducing polyketide synthase PKS1</fullName>
    </submittedName>
</protein>
<dbReference type="GeneID" id="73324135"/>
<dbReference type="RefSeq" id="XP_049125502.1">
    <property type="nucleotide sequence ID" value="XM_049269545.1"/>
</dbReference>
<dbReference type="AlphaFoldDB" id="A0AA37LFC1"/>
<comment type="caution">
    <text evidence="2">The sequence shown here is derived from an EMBL/GenBank/DDBJ whole genome shotgun (WGS) entry which is preliminary data.</text>
</comment>
<dbReference type="InterPro" id="IPR036291">
    <property type="entry name" value="NAD(P)-bd_dom_sf"/>
</dbReference>
<keyword evidence="3" id="KW-1185">Reference proteome</keyword>
<evidence type="ECO:0000313" key="2">
    <source>
        <dbReference type="EMBL" id="GKT43152.1"/>
    </source>
</evidence>
<name>A0AA37LFC1_9PEZI</name>